<protein>
    <recommendedName>
        <fullName evidence="11">Structural maintenance of chromosomes protein</fullName>
    </recommendedName>
</protein>
<feature type="coiled-coil region" evidence="12">
    <location>
        <begin position="979"/>
        <end position="1027"/>
    </location>
</feature>
<dbReference type="FunFam" id="3.40.50.300:FF:000278">
    <property type="entry name" value="Structural maintenance of chromosomes 2"/>
    <property type="match status" value="1"/>
</dbReference>
<feature type="coiled-coil region" evidence="12">
    <location>
        <begin position="350"/>
        <end position="384"/>
    </location>
</feature>
<keyword evidence="4" id="KW-0547">Nucleotide-binding</keyword>
<feature type="region of interest" description="Disordered" evidence="13">
    <location>
        <begin position="1173"/>
        <end position="1200"/>
    </location>
</feature>
<accession>A0AAW1PBW6</accession>
<evidence type="ECO:0000256" key="2">
    <source>
        <dbReference type="ARBA" id="ARBA00005231"/>
    </source>
</evidence>
<keyword evidence="5" id="KW-0498">Mitosis</keyword>
<dbReference type="Pfam" id="PF02463">
    <property type="entry name" value="SMC_N"/>
    <property type="match status" value="1"/>
</dbReference>
<comment type="similarity">
    <text evidence="2">Belongs to the SMC family. SMC2 subfamily.</text>
</comment>
<evidence type="ECO:0000256" key="1">
    <source>
        <dbReference type="ARBA" id="ARBA00004123"/>
    </source>
</evidence>
<dbReference type="PIRSF" id="PIRSF005719">
    <property type="entry name" value="SMC"/>
    <property type="match status" value="1"/>
</dbReference>
<proteinExistence type="inferred from homology"/>
<evidence type="ECO:0000313" key="16">
    <source>
        <dbReference type="Proteomes" id="UP001465755"/>
    </source>
</evidence>
<gene>
    <name evidence="15" type="ORF">WJX73_005152</name>
</gene>
<keyword evidence="8" id="KW-0226">DNA condensation</keyword>
<dbReference type="Gene3D" id="3.40.50.300">
    <property type="entry name" value="P-loop containing nucleotide triphosphate hydrolases"/>
    <property type="match status" value="2"/>
</dbReference>
<evidence type="ECO:0000256" key="10">
    <source>
        <dbReference type="ARBA" id="ARBA00023306"/>
    </source>
</evidence>
<dbReference type="EMBL" id="JALJOQ010000040">
    <property type="protein sequence ID" value="KAK9805921.1"/>
    <property type="molecule type" value="Genomic_DNA"/>
</dbReference>
<dbReference type="PANTHER" id="PTHR43977">
    <property type="entry name" value="STRUCTURAL MAINTENANCE OF CHROMOSOMES PROTEIN 3"/>
    <property type="match status" value="1"/>
</dbReference>
<evidence type="ECO:0000256" key="8">
    <source>
        <dbReference type="ARBA" id="ARBA00023067"/>
    </source>
</evidence>
<feature type="coiled-coil region" evidence="12">
    <location>
        <begin position="676"/>
        <end position="774"/>
    </location>
</feature>
<evidence type="ECO:0000259" key="14">
    <source>
        <dbReference type="SMART" id="SM00968"/>
    </source>
</evidence>
<organism evidence="15 16">
    <name type="scientific">Symbiochloris irregularis</name>
    <dbReference type="NCBI Taxonomy" id="706552"/>
    <lineage>
        <taxon>Eukaryota</taxon>
        <taxon>Viridiplantae</taxon>
        <taxon>Chlorophyta</taxon>
        <taxon>core chlorophytes</taxon>
        <taxon>Trebouxiophyceae</taxon>
        <taxon>Trebouxiales</taxon>
        <taxon>Trebouxiaceae</taxon>
        <taxon>Symbiochloris</taxon>
    </lineage>
</organism>
<dbReference type="CDD" id="cd03273">
    <property type="entry name" value="ABC_SMC2_euk"/>
    <property type="match status" value="1"/>
</dbReference>
<dbReference type="SUPFAM" id="SSF75553">
    <property type="entry name" value="Smc hinge domain"/>
    <property type="match status" value="1"/>
</dbReference>
<reference evidence="15 16" key="1">
    <citation type="journal article" date="2024" name="Nat. Commun.">
        <title>Phylogenomics reveals the evolutionary origins of lichenization in chlorophyte algae.</title>
        <authorList>
            <person name="Puginier C."/>
            <person name="Libourel C."/>
            <person name="Otte J."/>
            <person name="Skaloud P."/>
            <person name="Haon M."/>
            <person name="Grisel S."/>
            <person name="Petersen M."/>
            <person name="Berrin J.G."/>
            <person name="Delaux P.M."/>
            <person name="Dal Grande F."/>
            <person name="Keller J."/>
        </authorList>
    </citation>
    <scope>NUCLEOTIDE SEQUENCE [LARGE SCALE GENOMIC DNA]</scope>
    <source>
        <strain evidence="15 16">SAG 2036</strain>
    </source>
</reference>
<feature type="domain" description="SMC hinge" evidence="14">
    <location>
        <begin position="516"/>
        <end position="635"/>
    </location>
</feature>
<keyword evidence="7 12" id="KW-0175">Coiled coil</keyword>
<evidence type="ECO:0000256" key="7">
    <source>
        <dbReference type="ARBA" id="ARBA00023054"/>
    </source>
</evidence>
<dbReference type="Gene3D" id="1.10.287.1490">
    <property type="match status" value="1"/>
</dbReference>
<dbReference type="GO" id="GO:0030261">
    <property type="term" value="P:chromosome condensation"/>
    <property type="evidence" value="ECO:0007669"/>
    <property type="project" value="UniProtKB-KW"/>
</dbReference>
<keyword evidence="10" id="KW-0131">Cell cycle</keyword>
<name>A0AAW1PBW6_9CHLO</name>
<dbReference type="Proteomes" id="UP001465755">
    <property type="component" value="Unassembled WGS sequence"/>
</dbReference>
<dbReference type="Pfam" id="PF06470">
    <property type="entry name" value="SMC_hinge"/>
    <property type="match status" value="1"/>
</dbReference>
<dbReference type="GO" id="GO:0051301">
    <property type="term" value="P:cell division"/>
    <property type="evidence" value="ECO:0007669"/>
    <property type="project" value="UniProtKB-KW"/>
</dbReference>
<dbReference type="InterPro" id="IPR027417">
    <property type="entry name" value="P-loop_NTPase"/>
</dbReference>
<comment type="caution">
    <text evidence="15">The sequence shown here is derived from an EMBL/GenBank/DDBJ whole genome shotgun (WGS) entry which is preliminary data.</text>
</comment>
<dbReference type="SMART" id="SM00968">
    <property type="entry name" value="SMC_hinge"/>
    <property type="match status" value="1"/>
</dbReference>
<sequence>MYIEEITIEGFKSYATRVNVPGFDRYFNAITGLNGSGKSNILDSICFVLGITNLSQVRASSLQELVYKQGQAGITKASVSIVFNNEDKTSSPVSYEAFDKIAVTRQLVIGGRSKYLINGHVAQPGRVQNLFHSVQLNVNNPHFLIMQGRITKVLNMKPIEILGMLEEAAGTRMYESKKDSALRTLEKKQIKVEEINTVLAEEILPSLERLRREKGEYMQFQAAELMLDRLRRFVKAYSYTQALARQQAKEKDTEAEQERLQALEQETEELEGTVREREAELKALKAEKELQSGGEVRDLKEAVEKLNKQIVKDTTVWTNKKENLDSELASCAQMRASLAELASGAMEARAKAAADQKDAAAAALEAAEAAVEAASRELAGAEAGDGRDESNRSLQERLTDAMTAQTTAAADGKQAEARATHFRRELKEQKALLSSKSKQAEAMTRKMQAAQAAVDDCKRRLDELEYNAEAAQALEATREEEQAHVEQCRQKVDALASRLSALDFRYTDPDRNFDRKSVRGTLARLFTIKDDSAATALEVAAGGKLWQVVVDTEACAKALLARGRLQARVTIIPLNKVSSRGLPASVVAAAQRIAPGRATPAQALVEYEPAVGPAVQYCFGGALVCKDISSAKALAFHREVSRRCVTLQGDDYDPSGTLTGGSRKQHGSVLARVKALAEAERELDVRVAALRKAEASLNGLEAARKAHEKLNAELEIKGTELQLLQDQARGSETAQLADAVAATEAALEEAAAAADAARQHKADMAASAQALEKEIANFGKERGSHIAAAKKKLQAAKEGVGAAKGALKDAQSAMTQAAAELEAAAGEKVALEQQIAAAEKVVEGLQKDVEAVGKKVADVKTQHDDKAAALEELRVRLRECDAEMAGLVKEQTAARQRLSDIQVDSKRTQNKLARIDKESRDAQAERQKLEQECPWIASEKQLFGRPGGDYDWNAQDPKEAVRQFHKCQDEQQGRKKALNNKVMQMFDKAEAEYAELSDKRRIVEADKAKIEKVIAELDEKKREALEKTWKAVNGNFGSIFSTLLPGTSAKLEPPEGESFLAGLEVRVAFGGVWKESLTELSGGQRSLLALSLILAMLKFKPAPIYILDEVDAALDLSHTQNIGAMIKSHFPQSQFIVVSLKEGMFSNANVLFRTKFVDGVSAVSRSVTGATSGRVAADHDGKGTQRSTRIPLAENQLPRS</sequence>
<evidence type="ECO:0000256" key="5">
    <source>
        <dbReference type="ARBA" id="ARBA00022776"/>
    </source>
</evidence>
<dbReference type="Gene3D" id="3.30.70.1620">
    <property type="match status" value="1"/>
</dbReference>
<dbReference type="GO" id="GO:0016887">
    <property type="term" value="F:ATP hydrolysis activity"/>
    <property type="evidence" value="ECO:0007669"/>
    <property type="project" value="InterPro"/>
</dbReference>
<keyword evidence="16" id="KW-1185">Reference proteome</keyword>
<keyword evidence="6" id="KW-0067">ATP-binding</keyword>
<evidence type="ECO:0000256" key="11">
    <source>
        <dbReference type="PIRNR" id="PIRNR005719"/>
    </source>
</evidence>
<dbReference type="FunFam" id="3.40.50.300:FF:000385">
    <property type="entry name" value="Structural maintenance of chromosomes 2"/>
    <property type="match status" value="1"/>
</dbReference>
<dbReference type="InterPro" id="IPR027120">
    <property type="entry name" value="Smc2_ABC"/>
</dbReference>
<evidence type="ECO:0000256" key="13">
    <source>
        <dbReference type="SAM" id="MobiDB-lite"/>
    </source>
</evidence>
<keyword evidence="9 11" id="KW-0539">Nucleus</keyword>
<dbReference type="GO" id="GO:0005694">
    <property type="term" value="C:chromosome"/>
    <property type="evidence" value="ECO:0007669"/>
    <property type="project" value="InterPro"/>
</dbReference>
<dbReference type="GO" id="GO:0005524">
    <property type="term" value="F:ATP binding"/>
    <property type="evidence" value="ECO:0007669"/>
    <property type="project" value="UniProtKB-KW"/>
</dbReference>
<evidence type="ECO:0000256" key="4">
    <source>
        <dbReference type="ARBA" id="ARBA00022741"/>
    </source>
</evidence>
<keyword evidence="3" id="KW-0132">Cell division</keyword>
<evidence type="ECO:0000256" key="12">
    <source>
        <dbReference type="SAM" id="Coils"/>
    </source>
</evidence>
<dbReference type="InterPro" id="IPR010935">
    <property type="entry name" value="SMC_hinge"/>
</dbReference>
<evidence type="ECO:0000256" key="6">
    <source>
        <dbReference type="ARBA" id="ARBA00022840"/>
    </source>
</evidence>
<feature type="coiled-coil region" evidence="12">
    <location>
        <begin position="807"/>
        <end position="932"/>
    </location>
</feature>
<dbReference type="InterPro" id="IPR024704">
    <property type="entry name" value="SMC"/>
</dbReference>
<dbReference type="AlphaFoldDB" id="A0AAW1PBW6"/>
<evidence type="ECO:0000313" key="15">
    <source>
        <dbReference type="EMBL" id="KAK9805921.1"/>
    </source>
</evidence>
<feature type="coiled-coil region" evidence="12">
    <location>
        <begin position="423"/>
        <end position="498"/>
    </location>
</feature>
<evidence type="ECO:0000256" key="3">
    <source>
        <dbReference type="ARBA" id="ARBA00022618"/>
    </source>
</evidence>
<dbReference type="Gene3D" id="1.20.1060.20">
    <property type="match status" value="1"/>
</dbReference>
<comment type="subcellular location">
    <subcellularLocation>
        <location evidence="1 11">Nucleus</location>
    </subcellularLocation>
</comment>
<feature type="coiled-coil region" evidence="12">
    <location>
        <begin position="243"/>
        <end position="287"/>
    </location>
</feature>
<dbReference type="GO" id="GO:0005634">
    <property type="term" value="C:nucleus"/>
    <property type="evidence" value="ECO:0007669"/>
    <property type="project" value="UniProtKB-SubCell"/>
</dbReference>
<dbReference type="InterPro" id="IPR003395">
    <property type="entry name" value="RecF/RecN/SMC_N"/>
</dbReference>
<dbReference type="SUPFAM" id="SSF52540">
    <property type="entry name" value="P-loop containing nucleoside triphosphate hydrolases"/>
    <property type="match status" value="1"/>
</dbReference>
<evidence type="ECO:0000256" key="9">
    <source>
        <dbReference type="ARBA" id="ARBA00023242"/>
    </source>
</evidence>
<dbReference type="InterPro" id="IPR036277">
    <property type="entry name" value="SMC_hinge_sf"/>
</dbReference>